<protein>
    <recommendedName>
        <fullName evidence="9">RNA polymerase ECF-type sigma factor</fullName>
    </recommendedName>
</protein>
<dbReference type="InterPro" id="IPR014284">
    <property type="entry name" value="RNA_pol_sigma-70_dom"/>
</dbReference>
<evidence type="ECO:0008006" key="9">
    <source>
        <dbReference type="Google" id="ProtNLM"/>
    </source>
</evidence>
<dbReference type="Gene3D" id="1.10.10.10">
    <property type="entry name" value="Winged helix-like DNA-binding domain superfamily/Winged helix DNA-binding domain"/>
    <property type="match status" value="1"/>
</dbReference>
<evidence type="ECO:0000256" key="2">
    <source>
        <dbReference type="ARBA" id="ARBA00023015"/>
    </source>
</evidence>
<dbReference type="InterPro" id="IPR013249">
    <property type="entry name" value="RNA_pol_sigma70_r4_t2"/>
</dbReference>
<reference evidence="8" key="1">
    <citation type="submission" date="2020-02" db="EMBL/GenBank/DDBJ databases">
        <authorList>
            <person name="Meier V. D."/>
        </authorList>
    </citation>
    <scope>NUCLEOTIDE SEQUENCE</scope>
    <source>
        <strain evidence="8">AVDCRST_MAG60</strain>
    </source>
</reference>
<dbReference type="Pfam" id="PF08281">
    <property type="entry name" value="Sigma70_r4_2"/>
    <property type="match status" value="1"/>
</dbReference>
<comment type="similarity">
    <text evidence="1">Belongs to the sigma-70 factor family. ECF subfamily.</text>
</comment>
<dbReference type="Pfam" id="PF04542">
    <property type="entry name" value="Sigma70_r2"/>
    <property type="match status" value="1"/>
</dbReference>
<dbReference type="Gene3D" id="1.10.1740.10">
    <property type="match status" value="1"/>
</dbReference>
<dbReference type="InterPro" id="IPR014325">
    <property type="entry name" value="RNA_pol_sigma-E_actinobac"/>
</dbReference>
<keyword evidence="5" id="KW-0804">Transcription</keyword>
<keyword evidence="2" id="KW-0805">Transcription regulation</keyword>
<sequence>MRALQPRRESDVARVPPDFDSWVAARGPALMRLAVALTGNRSDAEDLVQEALSRALPQWGRIARLHDPDAYTKRMIVNAHVSAWRRTRRREISVAEVYSDAWVPGPEVGTAPDVRRQLWTACQGLSVSQRTAVVLRYYEELDYAEIADCLGVREATVRSQVSRALAVLRERLGENHG</sequence>
<dbReference type="SUPFAM" id="SSF88946">
    <property type="entry name" value="Sigma2 domain of RNA polymerase sigma factors"/>
    <property type="match status" value="1"/>
</dbReference>
<dbReference type="SUPFAM" id="SSF88659">
    <property type="entry name" value="Sigma3 and sigma4 domains of RNA polymerase sigma factors"/>
    <property type="match status" value="1"/>
</dbReference>
<evidence type="ECO:0000313" key="8">
    <source>
        <dbReference type="EMBL" id="CAA9371945.1"/>
    </source>
</evidence>
<keyword evidence="4" id="KW-0238">DNA-binding</keyword>
<dbReference type="AlphaFoldDB" id="A0A6J4N0T7"/>
<organism evidence="8">
    <name type="scientific">uncultured Nocardioides sp</name>
    <dbReference type="NCBI Taxonomy" id="198441"/>
    <lineage>
        <taxon>Bacteria</taxon>
        <taxon>Bacillati</taxon>
        <taxon>Actinomycetota</taxon>
        <taxon>Actinomycetes</taxon>
        <taxon>Propionibacteriales</taxon>
        <taxon>Nocardioidaceae</taxon>
        <taxon>Nocardioides</taxon>
        <taxon>environmental samples</taxon>
    </lineage>
</organism>
<dbReference type="NCBIfam" id="TIGR02983">
    <property type="entry name" value="SigE-fam_strep"/>
    <property type="match status" value="1"/>
</dbReference>
<evidence type="ECO:0000256" key="4">
    <source>
        <dbReference type="ARBA" id="ARBA00023125"/>
    </source>
</evidence>
<dbReference type="InterPro" id="IPR036388">
    <property type="entry name" value="WH-like_DNA-bd_sf"/>
</dbReference>
<accession>A0A6J4N0T7</accession>
<evidence type="ECO:0000256" key="3">
    <source>
        <dbReference type="ARBA" id="ARBA00023082"/>
    </source>
</evidence>
<dbReference type="PANTHER" id="PTHR43133">
    <property type="entry name" value="RNA POLYMERASE ECF-TYPE SIGMA FACTO"/>
    <property type="match status" value="1"/>
</dbReference>
<evidence type="ECO:0000259" key="7">
    <source>
        <dbReference type="Pfam" id="PF08281"/>
    </source>
</evidence>
<dbReference type="InterPro" id="IPR007627">
    <property type="entry name" value="RNA_pol_sigma70_r2"/>
</dbReference>
<evidence type="ECO:0000256" key="5">
    <source>
        <dbReference type="ARBA" id="ARBA00023163"/>
    </source>
</evidence>
<dbReference type="EMBL" id="CADCUN010000016">
    <property type="protein sequence ID" value="CAA9371945.1"/>
    <property type="molecule type" value="Genomic_DNA"/>
</dbReference>
<dbReference type="InterPro" id="IPR039425">
    <property type="entry name" value="RNA_pol_sigma-70-like"/>
</dbReference>
<keyword evidence="3" id="KW-0731">Sigma factor</keyword>
<dbReference type="NCBIfam" id="TIGR02937">
    <property type="entry name" value="sigma70-ECF"/>
    <property type="match status" value="1"/>
</dbReference>
<evidence type="ECO:0000259" key="6">
    <source>
        <dbReference type="Pfam" id="PF04542"/>
    </source>
</evidence>
<feature type="domain" description="RNA polymerase sigma factor 70 region 4 type 2" evidence="7">
    <location>
        <begin position="116"/>
        <end position="166"/>
    </location>
</feature>
<feature type="domain" description="RNA polymerase sigma-70 region 2" evidence="6">
    <location>
        <begin position="24"/>
        <end position="90"/>
    </location>
</feature>
<dbReference type="InterPro" id="IPR013325">
    <property type="entry name" value="RNA_pol_sigma_r2"/>
</dbReference>
<dbReference type="GO" id="GO:0016987">
    <property type="term" value="F:sigma factor activity"/>
    <property type="evidence" value="ECO:0007669"/>
    <property type="project" value="UniProtKB-KW"/>
</dbReference>
<dbReference type="GO" id="GO:0006352">
    <property type="term" value="P:DNA-templated transcription initiation"/>
    <property type="evidence" value="ECO:0007669"/>
    <property type="project" value="InterPro"/>
</dbReference>
<proteinExistence type="inferred from homology"/>
<dbReference type="GO" id="GO:0003677">
    <property type="term" value="F:DNA binding"/>
    <property type="evidence" value="ECO:0007669"/>
    <property type="project" value="UniProtKB-KW"/>
</dbReference>
<name>A0A6J4N0T7_9ACTN</name>
<dbReference type="CDD" id="cd06171">
    <property type="entry name" value="Sigma70_r4"/>
    <property type="match status" value="1"/>
</dbReference>
<dbReference type="InterPro" id="IPR013324">
    <property type="entry name" value="RNA_pol_sigma_r3/r4-like"/>
</dbReference>
<evidence type="ECO:0000256" key="1">
    <source>
        <dbReference type="ARBA" id="ARBA00010641"/>
    </source>
</evidence>
<gene>
    <name evidence="8" type="ORF">AVDCRST_MAG60-160</name>
</gene>
<dbReference type="PANTHER" id="PTHR43133:SF50">
    <property type="entry name" value="ECF RNA POLYMERASE SIGMA FACTOR SIGM"/>
    <property type="match status" value="1"/>
</dbReference>